<evidence type="ECO:0000313" key="1">
    <source>
        <dbReference type="EMBL" id="CPT67255.1"/>
    </source>
</evidence>
<reference evidence="1 2" key="1">
    <citation type="submission" date="2015-03" db="EMBL/GenBank/DDBJ databases">
        <authorList>
            <consortium name="Pathogen Informatics"/>
            <person name="Murphy D."/>
        </authorList>
    </citation>
    <scope>NUCLEOTIDE SEQUENCE [LARGE SCALE GENOMIC DNA]</scope>
    <source>
        <strain evidence="1 2">PAP036</strain>
    </source>
</reference>
<dbReference type="EMBL" id="CSUW01000016">
    <property type="protein sequence ID" value="CPT67255.1"/>
    <property type="molecule type" value="Genomic_DNA"/>
</dbReference>
<dbReference type="Proteomes" id="UP000038487">
    <property type="component" value="Unassembled WGS sequence"/>
</dbReference>
<dbReference type="RefSeq" id="WP_052536700.1">
    <property type="nucleotide sequence ID" value="NZ_CP014951.1"/>
</dbReference>
<evidence type="ECO:0000313" key="2">
    <source>
        <dbReference type="Proteomes" id="UP000038487"/>
    </source>
</evidence>
<proteinExistence type="predicted"/>
<dbReference type="AlphaFoldDB" id="A0AB33TCL9"/>
<accession>A0AB33TCL9</accession>
<gene>
    <name evidence="1" type="ORF">ERS075527_05124</name>
</gene>
<name>A0AB33TCL9_9MYCO</name>
<evidence type="ECO:0008006" key="3">
    <source>
        <dbReference type="Google" id="ProtNLM"/>
    </source>
</evidence>
<sequence>MADLVTTTDLGKFEAGDRQWFLDTAESAVRDYCDWHIAPSRREVDRRCEIGERGIIMLHSLHVTDVESVKVDGQVLEPDEYDWDEAGFITRTRTTWPRGRYWPVFGLPSPRYAYVTFTHGYPEVPLAVKAVILELASSGIELPSSVATEATGGPFRIKFKGTSGLSLNDDHKSRLADYRIQAIA</sequence>
<protein>
    <recommendedName>
        <fullName evidence="3">Bacteriophage protein</fullName>
    </recommendedName>
</protein>
<comment type="caution">
    <text evidence="1">The sequence shown here is derived from an EMBL/GenBank/DDBJ whole genome shotgun (WGS) entry which is preliminary data.</text>
</comment>
<organism evidence="1 2">
    <name type="scientific">Mycobacteroides abscessus</name>
    <dbReference type="NCBI Taxonomy" id="36809"/>
    <lineage>
        <taxon>Bacteria</taxon>
        <taxon>Bacillati</taxon>
        <taxon>Actinomycetota</taxon>
        <taxon>Actinomycetes</taxon>
        <taxon>Mycobacteriales</taxon>
        <taxon>Mycobacteriaceae</taxon>
        <taxon>Mycobacteroides</taxon>
    </lineage>
</organism>